<evidence type="ECO:0000256" key="2">
    <source>
        <dbReference type="ARBA" id="ARBA00022679"/>
    </source>
</evidence>
<dbReference type="GO" id="GO:0016757">
    <property type="term" value="F:glycosyltransferase activity"/>
    <property type="evidence" value="ECO:0007669"/>
    <property type="project" value="UniProtKB-KW"/>
</dbReference>
<dbReference type="InterPro" id="IPR049625">
    <property type="entry name" value="Glyco_transf_61_cat"/>
</dbReference>
<dbReference type="OrthoDB" id="1156086at2"/>
<gene>
    <name evidence="5" type="ORF">LX64_00699</name>
</gene>
<feature type="domain" description="Glycosyltransferase 61 catalytic" evidence="4">
    <location>
        <begin position="106"/>
        <end position="273"/>
    </location>
</feature>
<keyword evidence="3" id="KW-0325">Glycoprotein</keyword>
<evidence type="ECO:0000256" key="1">
    <source>
        <dbReference type="ARBA" id="ARBA00022676"/>
    </source>
</evidence>
<keyword evidence="2" id="KW-0808">Transferase</keyword>
<sequence>MEKIELQAPTLHINTHTPLNLSMDDQHLFATASSLTPTPVSLLRVMNAHILKCQIFTWKPLRFYTAYTNILPISKWAISKRLFRFFTTASTISTAIWPTDEWSAEYYHWFADALPRILAATAIVGNSCPVLLPAYYAERTYIPSSLAFLGLQAIYYNKGKQLQVKELILPSHTAPVGESHPHYMKLLREQFIQHKPTGQRKIYISREKAQKRKISNEQAVQTLVKQYGYEVHVMEDYSLTQQIEILSSANSVIGLHGAGLTNMLFMPAGSKVLEIRNEGDNKLNCFYYLASNLQHQYYYLTAKGDKADTYDVIVEVDVKKLEEVMKLMEK</sequence>
<evidence type="ECO:0000313" key="6">
    <source>
        <dbReference type="Proteomes" id="UP000249547"/>
    </source>
</evidence>
<keyword evidence="6" id="KW-1185">Reference proteome</keyword>
<evidence type="ECO:0000256" key="3">
    <source>
        <dbReference type="ARBA" id="ARBA00023180"/>
    </source>
</evidence>
<proteinExistence type="predicted"/>
<evidence type="ECO:0000313" key="5">
    <source>
        <dbReference type="EMBL" id="RAJ11091.1"/>
    </source>
</evidence>
<comment type="caution">
    <text evidence="5">The sequence shown here is derived from an EMBL/GenBank/DDBJ whole genome shotgun (WGS) entry which is preliminary data.</text>
</comment>
<dbReference type="InterPro" id="IPR007657">
    <property type="entry name" value="Glycosyltransferase_61"/>
</dbReference>
<dbReference type="EMBL" id="QLLL01000001">
    <property type="protein sequence ID" value="RAJ11091.1"/>
    <property type="molecule type" value="Genomic_DNA"/>
</dbReference>
<organism evidence="5 6">
    <name type="scientific">Chitinophaga skermanii</name>
    <dbReference type="NCBI Taxonomy" id="331697"/>
    <lineage>
        <taxon>Bacteria</taxon>
        <taxon>Pseudomonadati</taxon>
        <taxon>Bacteroidota</taxon>
        <taxon>Chitinophagia</taxon>
        <taxon>Chitinophagales</taxon>
        <taxon>Chitinophagaceae</taxon>
        <taxon>Chitinophaga</taxon>
    </lineage>
</organism>
<accession>A0A327R367</accession>
<dbReference type="Pfam" id="PF04577">
    <property type="entry name" value="Glyco_transf_61"/>
    <property type="match status" value="1"/>
</dbReference>
<keyword evidence="1" id="KW-0328">Glycosyltransferase</keyword>
<dbReference type="PANTHER" id="PTHR20961">
    <property type="entry name" value="GLYCOSYLTRANSFERASE"/>
    <property type="match status" value="1"/>
</dbReference>
<protein>
    <submittedName>
        <fullName evidence="5">Uncharacterized protein DUF563</fullName>
    </submittedName>
</protein>
<dbReference type="RefSeq" id="WP_111596189.1">
    <property type="nucleotide sequence ID" value="NZ_QLLL01000001.1"/>
</dbReference>
<reference evidence="5 6" key="1">
    <citation type="submission" date="2018-06" db="EMBL/GenBank/DDBJ databases">
        <title>Genomic Encyclopedia of Archaeal and Bacterial Type Strains, Phase II (KMG-II): from individual species to whole genera.</title>
        <authorList>
            <person name="Goeker M."/>
        </authorList>
    </citation>
    <scope>NUCLEOTIDE SEQUENCE [LARGE SCALE GENOMIC DNA]</scope>
    <source>
        <strain evidence="5 6">DSM 23857</strain>
    </source>
</reference>
<dbReference type="Proteomes" id="UP000249547">
    <property type="component" value="Unassembled WGS sequence"/>
</dbReference>
<dbReference type="AlphaFoldDB" id="A0A327R367"/>
<name>A0A327R367_9BACT</name>
<evidence type="ECO:0000259" key="4">
    <source>
        <dbReference type="Pfam" id="PF04577"/>
    </source>
</evidence>